<organism evidence="1 2">
    <name type="scientific">Phocaeicola vulgatus</name>
    <name type="common">Bacteroides vulgatus</name>
    <dbReference type="NCBI Taxonomy" id="821"/>
    <lineage>
        <taxon>Bacteria</taxon>
        <taxon>Pseudomonadati</taxon>
        <taxon>Bacteroidota</taxon>
        <taxon>Bacteroidia</taxon>
        <taxon>Bacteroidales</taxon>
        <taxon>Bacteroidaceae</taxon>
        <taxon>Phocaeicola</taxon>
    </lineage>
</organism>
<dbReference type="RefSeq" id="WP_181980651.1">
    <property type="nucleotide sequence ID" value="NZ_JAHYQZ010000035.1"/>
</dbReference>
<proteinExistence type="predicted"/>
<gene>
    <name evidence="1" type="ORF">L4X52_22815</name>
</gene>
<name>A0AAW5AY47_PHOVU</name>
<accession>A0AAW5AY47</accession>
<evidence type="ECO:0000313" key="1">
    <source>
        <dbReference type="EMBL" id="MCG0342767.1"/>
    </source>
</evidence>
<dbReference type="AlphaFoldDB" id="A0AAW5AY47"/>
<sequence>MPLFPFRQGHEGYIRAKAGQGSLPDTGDAIFLGVFPQIGKCTPAGKVAVKGDESQDLNRRHMNRIFFIS</sequence>
<comment type="caution">
    <text evidence="1">The sequence shown here is derived from an EMBL/GenBank/DDBJ whole genome shotgun (WGS) entry which is preliminary data.</text>
</comment>
<reference evidence="1" key="1">
    <citation type="submission" date="2022-01" db="EMBL/GenBank/DDBJ databases">
        <authorList>
            <person name="Mingchao X."/>
        </authorList>
    </citation>
    <scope>NUCLEOTIDE SEQUENCE</scope>
    <source>
        <strain evidence="1">Bv4372</strain>
    </source>
</reference>
<protein>
    <submittedName>
        <fullName evidence="1">Uncharacterized protein</fullName>
    </submittedName>
</protein>
<dbReference type="Proteomes" id="UP001201179">
    <property type="component" value="Unassembled WGS sequence"/>
</dbReference>
<evidence type="ECO:0000313" key="2">
    <source>
        <dbReference type="Proteomes" id="UP001201179"/>
    </source>
</evidence>
<dbReference type="EMBL" id="JAKKWZ010000116">
    <property type="protein sequence ID" value="MCG0342767.1"/>
    <property type="molecule type" value="Genomic_DNA"/>
</dbReference>